<keyword evidence="2" id="KW-0808">Transferase</keyword>
<name>A0A3A8ER16_9GAMM</name>
<comment type="caution">
    <text evidence="2">The sequence shown here is derived from an EMBL/GenBank/DDBJ whole genome shotgun (WGS) entry which is preliminary data.</text>
</comment>
<evidence type="ECO:0000313" key="3">
    <source>
        <dbReference type="Proteomes" id="UP000280405"/>
    </source>
</evidence>
<evidence type="ECO:0000313" key="2">
    <source>
        <dbReference type="EMBL" id="RKG37317.1"/>
    </source>
</evidence>
<protein>
    <submittedName>
        <fullName evidence="2">Serine/threonine protein kinase</fullName>
    </submittedName>
</protein>
<sequence length="277" mass="32400">MAVIRLQAGCIDLATAINSPKSQSFGRRIYLIEQQGRNFWLKLQLQSATSSHDYLAHEQSFLNELDCYRQLKLKETCESTLLLNFSILNTPQYFQKSEGFIEQTLCVEDAPLLFSDNIDQLPRTEIPRRLKLSLDVLENLHEYGYIHGDLKVAHFRYSNDVAALIDFEQASTIERVRYMPNTATPRYMAPELFHAEPKSFASDVYALGIIWLEWLTQTRFKQKHYLDWANLHCQSLKIDLPIQFEMLEEILLMMLMKNKVQRCSNIYQLKQVLNQIV</sequence>
<dbReference type="GO" id="GO:0005524">
    <property type="term" value="F:ATP binding"/>
    <property type="evidence" value="ECO:0007669"/>
    <property type="project" value="InterPro"/>
</dbReference>
<dbReference type="SUPFAM" id="SSF56112">
    <property type="entry name" value="Protein kinase-like (PK-like)"/>
    <property type="match status" value="1"/>
</dbReference>
<proteinExistence type="predicted"/>
<dbReference type="PANTHER" id="PTHR44167:SF18">
    <property type="entry name" value="PROTEIN KINASE DOMAIN-CONTAINING PROTEIN"/>
    <property type="match status" value="1"/>
</dbReference>
<keyword evidence="3" id="KW-1185">Reference proteome</keyword>
<keyword evidence="2" id="KW-0723">Serine/threonine-protein kinase</keyword>
<reference evidence="2 3" key="1">
    <citation type="submission" date="2018-09" db="EMBL/GenBank/DDBJ databases">
        <title>The draft genome of Acinetobacter spp. strains.</title>
        <authorList>
            <person name="Qin J."/>
            <person name="Feng Y."/>
            <person name="Zong Z."/>
        </authorList>
    </citation>
    <scope>NUCLEOTIDE SEQUENCE [LARGE SCALE GENOMIC DNA]</scope>
    <source>
        <strain evidence="2 3">WCHAc060115</strain>
    </source>
</reference>
<dbReference type="PROSITE" id="PS50011">
    <property type="entry name" value="PROTEIN_KINASE_DOM"/>
    <property type="match status" value="1"/>
</dbReference>
<dbReference type="GO" id="GO:0004674">
    <property type="term" value="F:protein serine/threonine kinase activity"/>
    <property type="evidence" value="ECO:0007669"/>
    <property type="project" value="UniProtKB-KW"/>
</dbReference>
<dbReference type="RefSeq" id="WP_120384412.1">
    <property type="nucleotide sequence ID" value="NZ_RAXT01000023.1"/>
</dbReference>
<keyword evidence="2" id="KW-0418">Kinase</keyword>
<feature type="domain" description="Protein kinase" evidence="1">
    <location>
        <begin position="1"/>
        <end position="277"/>
    </location>
</feature>
<dbReference type="Pfam" id="PF00069">
    <property type="entry name" value="Pkinase"/>
    <property type="match status" value="1"/>
</dbReference>
<dbReference type="Gene3D" id="1.10.510.10">
    <property type="entry name" value="Transferase(Phosphotransferase) domain 1"/>
    <property type="match status" value="1"/>
</dbReference>
<dbReference type="InterPro" id="IPR000719">
    <property type="entry name" value="Prot_kinase_dom"/>
</dbReference>
<dbReference type="InterPro" id="IPR011009">
    <property type="entry name" value="Kinase-like_dom_sf"/>
</dbReference>
<organism evidence="2 3">
    <name type="scientific">Acinetobacter rongchengensis</name>
    <dbReference type="NCBI Taxonomy" id="2419601"/>
    <lineage>
        <taxon>Bacteria</taxon>
        <taxon>Pseudomonadati</taxon>
        <taxon>Pseudomonadota</taxon>
        <taxon>Gammaproteobacteria</taxon>
        <taxon>Moraxellales</taxon>
        <taxon>Moraxellaceae</taxon>
        <taxon>Acinetobacter</taxon>
    </lineage>
</organism>
<dbReference type="OrthoDB" id="9801841at2"/>
<dbReference type="EMBL" id="RAXT01000023">
    <property type="protein sequence ID" value="RKG37317.1"/>
    <property type="molecule type" value="Genomic_DNA"/>
</dbReference>
<gene>
    <name evidence="2" type="ORF">D7V20_11415</name>
</gene>
<dbReference type="PANTHER" id="PTHR44167">
    <property type="entry name" value="OVARIAN-SPECIFIC SERINE/THREONINE-PROTEIN KINASE LOK-RELATED"/>
    <property type="match status" value="1"/>
</dbReference>
<dbReference type="Proteomes" id="UP000280405">
    <property type="component" value="Unassembled WGS sequence"/>
</dbReference>
<dbReference type="AlphaFoldDB" id="A0A3A8ER16"/>
<evidence type="ECO:0000259" key="1">
    <source>
        <dbReference type="PROSITE" id="PS50011"/>
    </source>
</evidence>
<accession>A0A3A8ER16</accession>
<dbReference type="SMART" id="SM00220">
    <property type="entry name" value="S_TKc"/>
    <property type="match status" value="1"/>
</dbReference>
<dbReference type="GO" id="GO:0005737">
    <property type="term" value="C:cytoplasm"/>
    <property type="evidence" value="ECO:0007669"/>
    <property type="project" value="TreeGrafter"/>
</dbReference>